<keyword evidence="3" id="KW-1185">Reference proteome</keyword>
<gene>
    <name evidence="2" type="ORF">QYM36_007622</name>
</gene>
<feature type="signal peptide" evidence="1">
    <location>
        <begin position="1"/>
        <end position="18"/>
    </location>
</feature>
<reference evidence="2" key="1">
    <citation type="submission" date="2023-07" db="EMBL/GenBank/DDBJ databases">
        <title>Chromosome-level genome assembly of Artemia franciscana.</title>
        <authorList>
            <person name="Jo E."/>
        </authorList>
    </citation>
    <scope>NUCLEOTIDE SEQUENCE</scope>
    <source>
        <tissue evidence="2">Whole body</tissue>
    </source>
</reference>
<comment type="caution">
    <text evidence="2">The sequence shown here is derived from an EMBL/GenBank/DDBJ whole genome shotgun (WGS) entry which is preliminary data.</text>
</comment>
<sequence length="104" mass="11365">MLKHILLAVFLLIQITTQKPIFSILGNDSTFLPMIKIDNHSPVRVTVQSVRGRHAEARDVIRDVSSGTGAETEAGDFSEFTEEAGDVVSEISSGIRSFLTDVFS</sequence>
<evidence type="ECO:0000313" key="2">
    <source>
        <dbReference type="EMBL" id="KAK2726838.1"/>
    </source>
</evidence>
<dbReference type="AlphaFoldDB" id="A0AA88LD08"/>
<accession>A0AA88LD08</accession>
<proteinExistence type="predicted"/>
<dbReference type="EMBL" id="JAVRJZ010000001">
    <property type="protein sequence ID" value="KAK2726838.1"/>
    <property type="molecule type" value="Genomic_DNA"/>
</dbReference>
<keyword evidence="1" id="KW-0732">Signal</keyword>
<name>A0AA88LD08_ARTSF</name>
<evidence type="ECO:0000256" key="1">
    <source>
        <dbReference type="SAM" id="SignalP"/>
    </source>
</evidence>
<evidence type="ECO:0000313" key="3">
    <source>
        <dbReference type="Proteomes" id="UP001187531"/>
    </source>
</evidence>
<protein>
    <submittedName>
        <fullName evidence="2">Uncharacterized protein</fullName>
    </submittedName>
</protein>
<organism evidence="2 3">
    <name type="scientific">Artemia franciscana</name>
    <name type="common">Brine shrimp</name>
    <name type="synonym">Artemia sanfranciscana</name>
    <dbReference type="NCBI Taxonomy" id="6661"/>
    <lineage>
        <taxon>Eukaryota</taxon>
        <taxon>Metazoa</taxon>
        <taxon>Ecdysozoa</taxon>
        <taxon>Arthropoda</taxon>
        <taxon>Crustacea</taxon>
        <taxon>Branchiopoda</taxon>
        <taxon>Anostraca</taxon>
        <taxon>Artemiidae</taxon>
        <taxon>Artemia</taxon>
    </lineage>
</organism>
<feature type="chain" id="PRO_5041659830" evidence="1">
    <location>
        <begin position="19"/>
        <end position="104"/>
    </location>
</feature>
<dbReference type="Proteomes" id="UP001187531">
    <property type="component" value="Unassembled WGS sequence"/>
</dbReference>